<organism evidence="2 3">
    <name type="scientific">Syntrophothermus lipocalidus (strain DSM 12680 / TGB-C1)</name>
    <dbReference type="NCBI Taxonomy" id="643648"/>
    <lineage>
        <taxon>Bacteria</taxon>
        <taxon>Bacillati</taxon>
        <taxon>Bacillota</taxon>
        <taxon>Clostridia</taxon>
        <taxon>Eubacteriales</taxon>
        <taxon>Syntrophomonadaceae</taxon>
        <taxon>Syntrophothermus</taxon>
    </lineage>
</organism>
<keyword evidence="3" id="KW-1185">Reference proteome</keyword>
<feature type="transmembrane region" description="Helical" evidence="1">
    <location>
        <begin position="107"/>
        <end position="126"/>
    </location>
</feature>
<evidence type="ECO:0000256" key="1">
    <source>
        <dbReference type="SAM" id="Phobius"/>
    </source>
</evidence>
<dbReference type="Proteomes" id="UP000000378">
    <property type="component" value="Chromosome"/>
</dbReference>
<protein>
    <recommendedName>
        <fullName evidence="4">DUF2178 domain-containing protein</fullName>
    </recommendedName>
</protein>
<evidence type="ECO:0008006" key="4">
    <source>
        <dbReference type="Google" id="ProtNLM"/>
    </source>
</evidence>
<dbReference type="KEGG" id="slp:Slip_1329"/>
<name>D7CN11_SYNLT</name>
<proteinExistence type="predicted"/>
<reference evidence="2 3" key="2">
    <citation type="journal article" date="2010" name="Stand. Genomic Sci.">
        <title>Complete genome sequence of Syntrophothermus lipocalidus type strain (TGB-C1).</title>
        <authorList>
            <person name="Djao O.D."/>
            <person name="Zhang X."/>
            <person name="Lucas S."/>
            <person name="Lapidus A."/>
            <person name="Del Rio T.G."/>
            <person name="Nolan M."/>
            <person name="Tice H."/>
            <person name="Cheng J.F."/>
            <person name="Han C."/>
            <person name="Tapia R."/>
            <person name="Goodwin L."/>
            <person name="Pitluck S."/>
            <person name="Liolios K."/>
            <person name="Ivanova N."/>
            <person name="Mavromatis K."/>
            <person name="Mikhailova N."/>
            <person name="Ovchinnikova G."/>
            <person name="Pati A."/>
            <person name="Brambilla E."/>
            <person name="Chen A."/>
            <person name="Palaniappan K."/>
            <person name="Land M."/>
            <person name="Hauser L."/>
            <person name="Chang Y.J."/>
            <person name="Jeffries C.D."/>
            <person name="Rohde M."/>
            <person name="Sikorski J."/>
            <person name="Spring S."/>
            <person name="Goker M."/>
            <person name="Detter J.C."/>
            <person name="Woyke T."/>
            <person name="Bristow J."/>
            <person name="Eisen J.A."/>
            <person name="Markowitz V."/>
            <person name="Hugenholtz P."/>
            <person name="Kyrpides N.C."/>
            <person name="Klenk H.P."/>
        </authorList>
    </citation>
    <scope>NUCLEOTIDE SEQUENCE [LARGE SCALE GENOMIC DNA]</scope>
    <source>
        <strain evidence="3">DSM 12680 / TGB-C1</strain>
    </source>
</reference>
<keyword evidence="1" id="KW-1133">Transmembrane helix</keyword>
<dbReference type="HOGENOM" id="CLU_1937101_0_0_9"/>
<evidence type="ECO:0000313" key="2">
    <source>
        <dbReference type="EMBL" id="ADI02096.1"/>
    </source>
</evidence>
<dbReference type="InterPro" id="IPR019235">
    <property type="entry name" value="DUF2178_TM"/>
</dbReference>
<keyword evidence="1" id="KW-0472">Membrane</keyword>
<reference evidence="3" key="1">
    <citation type="journal article" date="2010" name="Stand. Genomic Sci.">
        <title>Complete genome sequence of Syntrophothermus lipocalidus type strain (TGB-C1T).</title>
        <authorList>
            <consortium name="US DOE Joint Genome Institute (JGI-PGF)"/>
            <person name="Djao O."/>
            <person name="Zhang X."/>
            <person name="Lucas S."/>
            <person name="Lapidus A."/>
            <person name="Glavina Del Rio T."/>
            <person name="Nolan M."/>
            <person name="Tice H."/>
            <person name="Cheng J."/>
            <person name="Han C."/>
            <person name="Tapia R."/>
            <person name="Goodwin L."/>
            <person name="Pitluck S."/>
            <person name="Liolios K."/>
            <person name="Ivanova N."/>
            <person name="Mavromatis K."/>
            <person name="Mikhailova N."/>
            <person name="Ovchinnikova G."/>
            <person name="Pati A."/>
            <person name="Brambilla E."/>
            <person name="Chen A."/>
            <person name="Palaniappan K."/>
            <person name="Land M."/>
            <person name="Hauser L."/>
            <person name="Chang Y."/>
            <person name="Jeffries C."/>
            <person name="Rohde M."/>
            <person name="Sikorski J."/>
            <person name="Spring S."/>
            <person name="Goker M."/>
            <person name="Detter J."/>
            <person name="Woyke T."/>
            <person name="Bristow J."/>
            <person name="Eisen J."/>
            <person name="Markowitz V."/>
            <person name="Hugenholtz P."/>
            <person name="Kyrpides N."/>
            <person name="Klenk H."/>
        </authorList>
    </citation>
    <scope>NUCLEOTIDE SEQUENCE [LARGE SCALE GENOMIC DNA]</scope>
    <source>
        <strain evidence="3">DSM 12680 / TGB-C1</strain>
    </source>
</reference>
<accession>D7CN11</accession>
<dbReference type="OrthoDB" id="9935602at2"/>
<evidence type="ECO:0000313" key="3">
    <source>
        <dbReference type="Proteomes" id="UP000000378"/>
    </source>
</evidence>
<sequence length="130" mass="14044">MRIGKLFLAVIFAVLIGLGSLALVNGKTGMGIGLIAGSAAAFTARTIKMKRLRRLEERGLNPYDERVQMISGKAAYAGYVTFIIASSIVVVIGSVIGPVMSVNLYDALGTCLALLVLLYVGYFYYYSYKM</sequence>
<feature type="transmembrane region" description="Helical" evidence="1">
    <location>
        <begin position="32"/>
        <end position="48"/>
    </location>
</feature>
<gene>
    <name evidence="2" type="ordered locus">Slip_1329</name>
</gene>
<dbReference type="EMBL" id="CP002048">
    <property type="protein sequence ID" value="ADI02096.1"/>
    <property type="molecule type" value="Genomic_DNA"/>
</dbReference>
<dbReference type="STRING" id="643648.Slip_1329"/>
<keyword evidence="1" id="KW-0812">Transmembrane</keyword>
<dbReference type="Pfam" id="PF09946">
    <property type="entry name" value="DUF2178"/>
    <property type="match status" value="1"/>
</dbReference>
<dbReference type="RefSeq" id="WP_013175498.1">
    <property type="nucleotide sequence ID" value="NC_014220.1"/>
</dbReference>
<dbReference type="AlphaFoldDB" id="D7CN11"/>
<feature type="transmembrane region" description="Helical" evidence="1">
    <location>
        <begin position="76"/>
        <end position="101"/>
    </location>
</feature>